<accession>A0A068QMF1</accession>
<dbReference type="KEGG" id="xdo:XDD1_0063"/>
<sequence>MLVIAVTSIFIARNLGYYAKGMLAHLHPLIERKQKCITHKYIEAKYYRQKRWVLVRSISWW</sequence>
<name>A0A068QMF1_9GAMM</name>
<dbReference type="AlphaFoldDB" id="A0A068QMF1"/>
<gene>
    <name evidence="1" type="ORF">XDD1_0063</name>
</gene>
<proteinExistence type="predicted"/>
<organism evidence="1 2">
    <name type="scientific">Xenorhabdus doucetiae</name>
    <dbReference type="NCBI Taxonomy" id="351671"/>
    <lineage>
        <taxon>Bacteria</taxon>
        <taxon>Pseudomonadati</taxon>
        <taxon>Pseudomonadota</taxon>
        <taxon>Gammaproteobacteria</taxon>
        <taxon>Enterobacterales</taxon>
        <taxon>Morganellaceae</taxon>
        <taxon>Xenorhabdus</taxon>
    </lineage>
</organism>
<protein>
    <submittedName>
        <fullName evidence="1">Uncharacterized protein</fullName>
    </submittedName>
</protein>
<dbReference type="Proteomes" id="UP000032721">
    <property type="component" value="Chromosome"/>
</dbReference>
<reference evidence="1 2" key="1">
    <citation type="submission" date="2013-07" db="EMBL/GenBank/DDBJ databases">
        <authorList>
            <person name="Genoscope - CEA"/>
        </authorList>
    </citation>
    <scope>NUCLEOTIDE SEQUENCE [LARGE SCALE GENOMIC DNA]</scope>
    <source>
        <strain evidence="2">FRM16 / DSM 17909</strain>
    </source>
</reference>
<evidence type="ECO:0000313" key="2">
    <source>
        <dbReference type="Proteomes" id="UP000032721"/>
    </source>
</evidence>
<dbReference type="HOGENOM" id="CLU_2921766_0_0_6"/>
<dbReference type="EMBL" id="FO704550">
    <property type="protein sequence ID" value="CDG15774.1"/>
    <property type="molecule type" value="Genomic_DNA"/>
</dbReference>
<evidence type="ECO:0000313" key="1">
    <source>
        <dbReference type="EMBL" id="CDG15774.1"/>
    </source>
</evidence>